<dbReference type="STRING" id="747676.F4RG03"/>
<evidence type="ECO:0000256" key="1">
    <source>
        <dbReference type="ARBA" id="ARBA00022723"/>
    </source>
</evidence>
<dbReference type="RefSeq" id="XP_007408259.1">
    <property type="nucleotide sequence ID" value="XM_007408197.1"/>
</dbReference>
<dbReference type="VEuPathDB" id="FungiDB:MELLADRAFT_104862"/>
<organism evidence="9">
    <name type="scientific">Melampsora larici-populina (strain 98AG31 / pathotype 3-4-7)</name>
    <name type="common">Poplar leaf rust fungus</name>
    <dbReference type="NCBI Taxonomy" id="747676"/>
    <lineage>
        <taxon>Eukaryota</taxon>
        <taxon>Fungi</taxon>
        <taxon>Dikarya</taxon>
        <taxon>Basidiomycota</taxon>
        <taxon>Pucciniomycotina</taxon>
        <taxon>Pucciniomycetes</taxon>
        <taxon>Pucciniales</taxon>
        <taxon>Melampsoraceae</taxon>
        <taxon>Melampsora</taxon>
    </lineage>
</organism>
<reference evidence="9" key="1">
    <citation type="journal article" date="2011" name="Proc. Natl. Acad. Sci. U.S.A.">
        <title>Obligate biotrophy features unraveled by the genomic analysis of rust fungi.</title>
        <authorList>
            <person name="Duplessis S."/>
            <person name="Cuomo C.A."/>
            <person name="Lin Y.-C."/>
            <person name="Aerts A."/>
            <person name="Tisserant E."/>
            <person name="Veneault-Fourrey C."/>
            <person name="Joly D.L."/>
            <person name="Hacquard S."/>
            <person name="Amselem J."/>
            <person name="Cantarel B.L."/>
            <person name="Chiu R."/>
            <person name="Coutinho P.M."/>
            <person name="Feau N."/>
            <person name="Field M."/>
            <person name="Frey P."/>
            <person name="Gelhaye E."/>
            <person name="Goldberg J."/>
            <person name="Grabherr M.G."/>
            <person name="Kodira C.D."/>
            <person name="Kohler A."/>
            <person name="Kuees U."/>
            <person name="Lindquist E.A."/>
            <person name="Lucas S.M."/>
            <person name="Mago R."/>
            <person name="Mauceli E."/>
            <person name="Morin E."/>
            <person name="Murat C."/>
            <person name="Pangilinan J.L."/>
            <person name="Park R."/>
            <person name="Pearson M."/>
            <person name="Quesneville H."/>
            <person name="Rouhier N."/>
            <person name="Sakthikumar S."/>
            <person name="Salamov A.A."/>
            <person name="Schmutz J."/>
            <person name="Selles B."/>
            <person name="Shapiro H."/>
            <person name="Tanguay P."/>
            <person name="Tuskan G.A."/>
            <person name="Henrissat B."/>
            <person name="Van de Peer Y."/>
            <person name="Rouze P."/>
            <person name="Ellis J.G."/>
            <person name="Dodds P.N."/>
            <person name="Schein J.E."/>
            <person name="Zhong S."/>
            <person name="Hamelin R.C."/>
            <person name="Grigoriev I.V."/>
            <person name="Szabo L.J."/>
            <person name="Martin F."/>
        </authorList>
    </citation>
    <scope>NUCLEOTIDE SEQUENCE [LARGE SCALE GENOMIC DNA]</scope>
    <source>
        <strain evidence="9">98AG31 / pathotype 3-4-7</strain>
    </source>
</reference>
<dbReference type="EMBL" id="GL883100">
    <property type="protein sequence ID" value="EGG08673.1"/>
    <property type="molecule type" value="Genomic_DNA"/>
</dbReference>
<dbReference type="FunFam" id="3.30.160.60:FF:000125">
    <property type="entry name" value="Putative zinc finger protein 143"/>
    <property type="match status" value="1"/>
</dbReference>
<dbReference type="PROSITE" id="PS00028">
    <property type="entry name" value="ZINC_FINGER_C2H2_1"/>
    <property type="match status" value="2"/>
</dbReference>
<dbReference type="AlphaFoldDB" id="F4RG03"/>
<dbReference type="InterPro" id="IPR036236">
    <property type="entry name" value="Znf_C2H2_sf"/>
</dbReference>
<dbReference type="InParanoid" id="F4RG03"/>
<dbReference type="PROSITE" id="PS50157">
    <property type="entry name" value="ZINC_FINGER_C2H2_2"/>
    <property type="match status" value="2"/>
</dbReference>
<evidence type="ECO:0000256" key="6">
    <source>
        <dbReference type="SAM" id="MobiDB-lite"/>
    </source>
</evidence>
<feature type="region of interest" description="Disordered" evidence="6">
    <location>
        <begin position="235"/>
        <end position="256"/>
    </location>
</feature>
<feature type="compositionally biased region" description="Low complexity" evidence="6">
    <location>
        <begin position="166"/>
        <end position="178"/>
    </location>
</feature>
<dbReference type="OrthoDB" id="6077919at2759"/>
<dbReference type="Proteomes" id="UP000001072">
    <property type="component" value="Unassembled WGS sequence"/>
</dbReference>
<feature type="domain" description="C2H2-type" evidence="7">
    <location>
        <begin position="186"/>
        <end position="213"/>
    </location>
</feature>
<keyword evidence="9" id="KW-1185">Reference proteome</keyword>
<dbReference type="PANTHER" id="PTHR23235:SF120">
    <property type="entry name" value="KRUPPEL-LIKE FACTOR 15"/>
    <property type="match status" value="1"/>
</dbReference>
<dbReference type="SMART" id="SM00355">
    <property type="entry name" value="ZnF_C2H2"/>
    <property type="match status" value="2"/>
</dbReference>
<accession>F4RG03</accession>
<dbReference type="GeneID" id="18922416"/>
<proteinExistence type="predicted"/>
<gene>
    <name evidence="8" type="ORF">MELLADRAFT_104862</name>
</gene>
<evidence type="ECO:0000313" key="9">
    <source>
        <dbReference type="Proteomes" id="UP000001072"/>
    </source>
</evidence>
<dbReference type="SUPFAM" id="SSF57667">
    <property type="entry name" value="beta-beta-alpha zinc fingers"/>
    <property type="match status" value="1"/>
</dbReference>
<evidence type="ECO:0000256" key="3">
    <source>
        <dbReference type="ARBA" id="ARBA00022771"/>
    </source>
</evidence>
<evidence type="ECO:0000256" key="2">
    <source>
        <dbReference type="ARBA" id="ARBA00022737"/>
    </source>
</evidence>
<dbReference type="HOGENOM" id="CLU_095029_0_0_1"/>
<sequence>MESYIPFDPSTPNDTVIPAQAAWTTPPHQMFPVDMHAPRMMSAHNFDTAVPSSENFSALLASCDPDWANYWEPHPAHPNMELEASTLSMSQPQWPAADYYTLEPPALPYEPTPYPQDQLYHLQVPYPTGPLGFEKSPSVTTSSSSFNSPLENSSLWSLSLSRQSSSSSTSPSVSGSQSSPPPVKKYTCQTCGRAFQRQTTLTQHQITHTGERPYACPLAGCEKAFTTASNAKRHAKTHYRAQHHHHLTSSSNRSFY</sequence>
<dbReference type="Gene3D" id="3.30.160.60">
    <property type="entry name" value="Classic Zinc Finger"/>
    <property type="match status" value="2"/>
</dbReference>
<evidence type="ECO:0000313" key="8">
    <source>
        <dbReference type="EMBL" id="EGG08673.1"/>
    </source>
</evidence>
<dbReference type="InterPro" id="IPR013087">
    <property type="entry name" value="Znf_C2H2_type"/>
</dbReference>
<dbReference type="eggNOG" id="KOG1721">
    <property type="taxonomic scope" value="Eukaryota"/>
</dbReference>
<keyword evidence="2" id="KW-0677">Repeat</keyword>
<dbReference type="Pfam" id="PF00096">
    <property type="entry name" value="zf-C2H2"/>
    <property type="match status" value="2"/>
</dbReference>
<dbReference type="GO" id="GO:0000981">
    <property type="term" value="F:DNA-binding transcription factor activity, RNA polymerase II-specific"/>
    <property type="evidence" value="ECO:0007669"/>
    <property type="project" value="UniProtKB-ARBA"/>
</dbReference>
<dbReference type="GO" id="GO:0008270">
    <property type="term" value="F:zinc ion binding"/>
    <property type="evidence" value="ECO:0007669"/>
    <property type="project" value="UniProtKB-KW"/>
</dbReference>
<feature type="region of interest" description="Disordered" evidence="6">
    <location>
        <begin position="166"/>
        <end position="185"/>
    </location>
</feature>
<feature type="domain" description="C2H2-type" evidence="7">
    <location>
        <begin position="214"/>
        <end position="243"/>
    </location>
</feature>
<evidence type="ECO:0000256" key="5">
    <source>
        <dbReference type="PROSITE-ProRule" id="PRU00042"/>
    </source>
</evidence>
<keyword evidence="1" id="KW-0479">Metal-binding</keyword>
<dbReference type="FunFam" id="3.30.160.60:FF:000478">
    <property type="entry name" value="Zinc finger protein 133"/>
    <property type="match status" value="1"/>
</dbReference>
<dbReference type="GO" id="GO:0000978">
    <property type="term" value="F:RNA polymerase II cis-regulatory region sequence-specific DNA binding"/>
    <property type="evidence" value="ECO:0007669"/>
    <property type="project" value="TreeGrafter"/>
</dbReference>
<keyword evidence="3 5" id="KW-0863">Zinc-finger</keyword>
<dbReference type="PANTHER" id="PTHR23235">
    <property type="entry name" value="KRUEPPEL-LIKE TRANSCRIPTION FACTOR"/>
    <property type="match status" value="1"/>
</dbReference>
<name>F4RG03_MELLP</name>
<protein>
    <recommendedName>
        <fullName evidence="7">C2H2-type domain-containing protein</fullName>
    </recommendedName>
</protein>
<dbReference type="KEGG" id="mlr:MELLADRAFT_104862"/>
<keyword evidence="4" id="KW-0862">Zinc</keyword>
<evidence type="ECO:0000256" key="4">
    <source>
        <dbReference type="ARBA" id="ARBA00022833"/>
    </source>
</evidence>
<evidence type="ECO:0000259" key="7">
    <source>
        <dbReference type="PROSITE" id="PS50157"/>
    </source>
</evidence>
<feature type="compositionally biased region" description="Basic residues" evidence="6">
    <location>
        <begin position="235"/>
        <end position="247"/>
    </location>
</feature>